<dbReference type="AlphaFoldDB" id="A0A2S9YPQ8"/>
<dbReference type="InterPro" id="IPR050297">
    <property type="entry name" value="LipidA_mod_glycosyltrf_83"/>
</dbReference>
<dbReference type="PANTHER" id="PTHR33908:SF11">
    <property type="entry name" value="MEMBRANE PROTEIN"/>
    <property type="match status" value="1"/>
</dbReference>
<keyword evidence="3" id="KW-0328">Glycosyltransferase</keyword>
<evidence type="ECO:0000256" key="7">
    <source>
        <dbReference type="ARBA" id="ARBA00023136"/>
    </source>
</evidence>
<feature type="transmembrane region" description="Helical" evidence="8">
    <location>
        <begin position="152"/>
        <end position="171"/>
    </location>
</feature>
<dbReference type="GO" id="GO:0016763">
    <property type="term" value="F:pentosyltransferase activity"/>
    <property type="evidence" value="ECO:0007669"/>
    <property type="project" value="TreeGrafter"/>
</dbReference>
<keyword evidence="4" id="KW-0808">Transferase</keyword>
<dbReference type="EMBL" id="PVNL01000059">
    <property type="protein sequence ID" value="PRQ07070.1"/>
    <property type="molecule type" value="Genomic_DNA"/>
</dbReference>
<evidence type="ECO:0000259" key="9">
    <source>
        <dbReference type="Pfam" id="PF02366"/>
    </source>
</evidence>
<evidence type="ECO:0000256" key="4">
    <source>
        <dbReference type="ARBA" id="ARBA00022679"/>
    </source>
</evidence>
<accession>A0A2S9YPQ8</accession>
<gene>
    <name evidence="10" type="ORF">ENSA7_32090</name>
</gene>
<evidence type="ECO:0000256" key="8">
    <source>
        <dbReference type="SAM" id="Phobius"/>
    </source>
</evidence>
<feature type="domain" description="ArnT-like N-terminal" evidence="9">
    <location>
        <begin position="151"/>
        <end position="284"/>
    </location>
</feature>
<sequence>MNASTPPTDETPTPRLPARILQRLRSPRLVAALLGVLTVMVLLRGEGQIGYVRDEGVYLEASRHYAAWVVRWLDEGGEANTPEIRDRYFGINHEHPALMKLAGGISARTFAEPPAPEVLAEISQIKNPRKRAWRSELAAVEGGKLHWMREGAAMRLPAILLAGLAVTLLFATGHRLGGGYLGGLIAAGYFILLPRVAFHASLHAFDVPIATMTLLVALVWLRALSDWRWGLAIGPLLGVAIAVKHNALFLGPLLALHLWVCLALRWRHEGQRPRLAQVVPLPLISMAVLGPLVALLLWPWMWDDTFARLSEYVAFHSEHSYYNMEFLGQNYNRPPLPISYPFVMTWATVPSALLLLTSIGLLLTMRTIRTPRALRHLGRFGDNRGRIRRRRSSEDPQPRWVAPLPSFDGREEPTLYVGLAAFPLLLIALPWVPIFGGTKHWLTAYPFMALLAAMAWGRLWWRARTLLRAWPKLLRWAPPVVLIAVLAPSTWATLHGHPFNLSQYAPLAGGARGAAATGLNRGYWGHAIVPLLDSDVLAAERVYLHDVHQLAVEQYRREGRWPGWQPNGLGRADAALLFPEKHMLSDEIEIWDRFGTVQPAMVLTLDDVPVTIVYQRPQ</sequence>
<protein>
    <recommendedName>
        <fullName evidence="9">ArnT-like N-terminal domain-containing protein</fullName>
    </recommendedName>
</protein>
<feature type="transmembrane region" description="Helical" evidence="8">
    <location>
        <begin position="177"/>
        <end position="198"/>
    </location>
</feature>
<feature type="transmembrane region" description="Helical" evidence="8">
    <location>
        <begin position="473"/>
        <end position="494"/>
    </location>
</feature>
<reference evidence="10 11" key="1">
    <citation type="submission" date="2018-03" db="EMBL/GenBank/DDBJ databases">
        <title>Draft Genome Sequences of the Obligatory Marine Myxobacteria Enhygromyxa salina SWB007.</title>
        <authorList>
            <person name="Poehlein A."/>
            <person name="Moghaddam J.A."/>
            <person name="Harms H."/>
            <person name="Alanjari M."/>
            <person name="Koenig G.M."/>
            <person name="Daniel R."/>
            <person name="Schaeberle T.F."/>
        </authorList>
    </citation>
    <scope>NUCLEOTIDE SEQUENCE [LARGE SCALE GENOMIC DNA]</scope>
    <source>
        <strain evidence="10 11">SWB007</strain>
    </source>
</reference>
<comment type="caution">
    <text evidence="10">The sequence shown here is derived from an EMBL/GenBank/DDBJ whole genome shotgun (WGS) entry which is preliminary data.</text>
</comment>
<evidence type="ECO:0000256" key="5">
    <source>
        <dbReference type="ARBA" id="ARBA00022692"/>
    </source>
</evidence>
<keyword evidence="6 8" id="KW-1133">Transmembrane helix</keyword>
<dbReference type="GO" id="GO:0005886">
    <property type="term" value="C:plasma membrane"/>
    <property type="evidence" value="ECO:0007669"/>
    <property type="project" value="UniProtKB-SubCell"/>
</dbReference>
<feature type="transmembrane region" description="Helical" evidence="8">
    <location>
        <begin position="245"/>
        <end position="266"/>
    </location>
</feature>
<feature type="transmembrane region" description="Helical" evidence="8">
    <location>
        <begin position="442"/>
        <end position="461"/>
    </location>
</feature>
<comment type="subcellular location">
    <subcellularLocation>
        <location evidence="1">Cell membrane</location>
        <topology evidence="1">Multi-pass membrane protein</topology>
    </subcellularLocation>
</comment>
<dbReference type="OrthoDB" id="244175at2"/>
<dbReference type="GO" id="GO:0006493">
    <property type="term" value="P:protein O-linked glycosylation"/>
    <property type="evidence" value="ECO:0007669"/>
    <property type="project" value="InterPro"/>
</dbReference>
<name>A0A2S9YPQ8_9BACT</name>
<proteinExistence type="predicted"/>
<dbReference type="PANTHER" id="PTHR33908">
    <property type="entry name" value="MANNOSYLTRANSFERASE YKCB-RELATED"/>
    <property type="match status" value="1"/>
</dbReference>
<dbReference type="GO" id="GO:0009103">
    <property type="term" value="P:lipopolysaccharide biosynthetic process"/>
    <property type="evidence" value="ECO:0007669"/>
    <property type="project" value="UniProtKB-ARBA"/>
</dbReference>
<evidence type="ECO:0000256" key="3">
    <source>
        <dbReference type="ARBA" id="ARBA00022676"/>
    </source>
</evidence>
<keyword evidence="5 8" id="KW-0812">Transmembrane</keyword>
<evidence type="ECO:0000256" key="6">
    <source>
        <dbReference type="ARBA" id="ARBA00022989"/>
    </source>
</evidence>
<feature type="transmembrane region" description="Helical" evidence="8">
    <location>
        <begin position="205"/>
        <end position="225"/>
    </location>
</feature>
<dbReference type="Pfam" id="PF02366">
    <property type="entry name" value="PMT"/>
    <property type="match status" value="1"/>
</dbReference>
<evidence type="ECO:0000313" key="11">
    <source>
        <dbReference type="Proteomes" id="UP000238823"/>
    </source>
</evidence>
<dbReference type="Proteomes" id="UP000238823">
    <property type="component" value="Unassembled WGS sequence"/>
</dbReference>
<feature type="transmembrane region" description="Helical" evidence="8">
    <location>
        <begin position="278"/>
        <end position="301"/>
    </location>
</feature>
<dbReference type="GO" id="GO:0000030">
    <property type="term" value="F:mannosyltransferase activity"/>
    <property type="evidence" value="ECO:0007669"/>
    <property type="project" value="InterPro"/>
</dbReference>
<keyword evidence="7 8" id="KW-0472">Membrane</keyword>
<evidence type="ECO:0000313" key="10">
    <source>
        <dbReference type="EMBL" id="PRQ07070.1"/>
    </source>
</evidence>
<evidence type="ECO:0000256" key="1">
    <source>
        <dbReference type="ARBA" id="ARBA00004651"/>
    </source>
</evidence>
<feature type="transmembrane region" description="Helical" evidence="8">
    <location>
        <begin position="343"/>
        <end position="365"/>
    </location>
</feature>
<evidence type="ECO:0000256" key="2">
    <source>
        <dbReference type="ARBA" id="ARBA00022475"/>
    </source>
</evidence>
<keyword evidence="2" id="KW-1003">Cell membrane</keyword>
<dbReference type="InterPro" id="IPR003342">
    <property type="entry name" value="ArnT-like_N"/>
</dbReference>
<organism evidence="10 11">
    <name type="scientific">Enhygromyxa salina</name>
    <dbReference type="NCBI Taxonomy" id="215803"/>
    <lineage>
        <taxon>Bacteria</taxon>
        <taxon>Pseudomonadati</taxon>
        <taxon>Myxococcota</taxon>
        <taxon>Polyangia</taxon>
        <taxon>Nannocystales</taxon>
        <taxon>Nannocystaceae</taxon>
        <taxon>Enhygromyxa</taxon>
    </lineage>
</organism>
<dbReference type="RefSeq" id="WP_106090212.1">
    <property type="nucleotide sequence ID" value="NZ_PVNL01000059.1"/>
</dbReference>
<feature type="transmembrane region" description="Helical" evidence="8">
    <location>
        <begin position="415"/>
        <end position="436"/>
    </location>
</feature>